<dbReference type="InterPro" id="IPR001969">
    <property type="entry name" value="Aspartic_peptidase_AS"/>
</dbReference>
<feature type="domain" description="Peptidase A1" evidence="3">
    <location>
        <begin position="411"/>
        <end position="770"/>
    </location>
</feature>
<dbReference type="InterPro" id="IPR021109">
    <property type="entry name" value="Peptidase_aspartic_dom_sf"/>
</dbReference>
<feature type="domain" description="PPM-type phosphatase" evidence="2">
    <location>
        <begin position="104"/>
        <end position="394"/>
    </location>
</feature>
<protein>
    <recommendedName>
        <fullName evidence="6">PPM-type phosphatase domain-containing protein</fullName>
    </recommendedName>
</protein>
<gene>
    <name evidence="4" type="ORF">FOZ62_031749</name>
</gene>
<proteinExistence type="predicted"/>
<dbReference type="SUPFAM" id="SSF81606">
    <property type="entry name" value="PP2C-like"/>
    <property type="match status" value="1"/>
</dbReference>
<dbReference type="GO" id="GO:0004722">
    <property type="term" value="F:protein serine/threonine phosphatase activity"/>
    <property type="evidence" value="ECO:0007669"/>
    <property type="project" value="InterPro"/>
</dbReference>
<dbReference type="SUPFAM" id="SSF50630">
    <property type="entry name" value="Acid proteases"/>
    <property type="match status" value="1"/>
</dbReference>
<reference evidence="4 5" key="1">
    <citation type="submission" date="2020-04" db="EMBL/GenBank/DDBJ databases">
        <title>Perkinsus olseni comparative genomics.</title>
        <authorList>
            <person name="Bogema D.R."/>
        </authorList>
    </citation>
    <scope>NUCLEOTIDE SEQUENCE [LARGE SCALE GENOMIC DNA]</scope>
    <source>
        <strain evidence="4">ATCC PRA-205</strain>
    </source>
</reference>
<dbReference type="SMART" id="SM00332">
    <property type="entry name" value="PP2Cc"/>
    <property type="match status" value="1"/>
</dbReference>
<dbReference type="Pfam" id="PF00026">
    <property type="entry name" value="Asp"/>
    <property type="match status" value="1"/>
</dbReference>
<dbReference type="PROSITE" id="PS51746">
    <property type="entry name" value="PPM_2"/>
    <property type="match status" value="1"/>
</dbReference>
<dbReference type="CDD" id="cd00143">
    <property type="entry name" value="PP2Cc"/>
    <property type="match status" value="1"/>
</dbReference>
<dbReference type="InterPro" id="IPR001932">
    <property type="entry name" value="PPM-type_phosphatase-like_dom"/>
</dbReference>
<dbReference type="InterPro" id="IPR036457">
    <property type="entry name" value="PPM-type-like_dom_sf"/>
</dbReference>
<dbReference type="Pfam" id="PF00481">
    <property type="entry name" value="PP2C"/>
    <property type="match status" value="1"/>
</dbReference>
<dbReference type="PANTHER" id="PTHR47992">
    <property type="entry name" value="PROTEIN PHOSPHATASE"/>
    <property type="match status" value="1"/>
</dbReference>
<evidence type="ECO:0000259" key="2">
    <source>
        <dbReference type="PROSITE" id="PS51746"/>
    </source>
</evidence>
<evidence type="ECO:0000256" key="1">
    <source>
        <dbReference type="SAM" id="MobiDB-lite"/>
    </source>
</evidence>
<comment type="caution">
    <text evidence="4">The sequence shown here is derived from an EMBL/GenBank/DDBJ whole genome shotgun (WGS) entry which is preliminary data.</text>
</comment>
<dbReference type="EMBL" id="JABANM010026284">
    <property type="protein sequence ID" value="KAF4713224.1"/>
    <property type="molecule type" value="Genomic_DNA"/>
</dbReference>
<sequence length="815" mass="90395">MTVSTSQFFHLGRSLLSGGDSEGGSLGPIPPCKATSSESQPRRPTEENQDANIGDETSPISPASSKAASGVTTLASTVVDGYVVPMEVDDEPIGVPCGPRMTLSIGGHQEQGSRNYQEDRAAVHYCQAQEECVLYKAGTCSCVVSGLLGAVYDGHSGEDASKYLQAHLGDAVLKAIHHLKQNHGQVWDCKTFGDTIKRCFVEQDSIILAEESIKDGSTATVVVFDDGTLFTANCGDSRAILIRKNSTWCTLTQDHKLDLESERKVVTRIAKERGQDPEPEIVNRRGTWRTLAADRRRGLAVSRSFGDREFKNSNHGLTCFPYCTMSSLSEEHVACVLASDGLWDVVSEEEVAEAVVVARENYPLLTARDLSEELCRMALLRNSQDNITVMTVKTIMQQDACICLLLCDARVANTSDAGVGDSPVSTDVEAGLYLFGAIISNEEKSSKDELRWSCGWYESLYGRGSCKYLISGCYFCPPTDPCDLDTLLAQKVYSTRYTDGYSLKYVYRKVTLKVGNRTINDLHVGLMIDGSDVKEGGQPSAYLGLSSRLTELRAGSRRPSFLQQLAETGAIPHFTVDIRVSRVYHGLTGQLVLGDALPQGEDITLIPLRNDSFLMTRIAVSAVLVRSPTTSGTWIEANNAKEFHHVTIDTGADFTVVPEIVFERIWAAIEDEFGRDRVESYAYIDAYKRILFRKDVITRLPEMVVRVGTESTFDVHLSNHWHICEGTWCKLQVVDRLQQDKPLNKFILGTWFFAEYDVYFDFSRALISLRSPKRYVVRKVTSPEAWNNFRGPLRKRAERERRSGVRGLLRSCTGM</sequence>
<dbReference type="PROSITE" id="PS00141">
    <property type="entry name" value="ASP_PROTEASE"/>
    <property type="match status" value="1"/>
</dbReference>
<evidence type="ECO:0000259" key="3">
    <source>
        <dbReference type="PROSITE" id="PS51767"/>
    </source>
</evidence>
<dbReference type="GO" id="GO:0006508">
    <property type="term" value="P:proteolysis"/>
    <property type="evidence" value="ECO:0007669"/>
    <property type="project" value="InterPro"/>
</dbReference>
<dbReference type="InterPro" id="IPR015655">
    <property type="entry name" value="PP2C"/>
</dbReference>
<dbReference type="Gene3D" id="3.60.40.10">
    <property type="entry name" value="PPM-type phosphatase domain"/>
    <property type="match status" value="1"/>
</dbReference>
<dbReference type="PROSITE" id="PS51767">
    <property type="entry name" value="PEPTIDASE_A1"/>
    <property type="match status" value="1"/>
</dbReference>
<accession>A0A7J6QXV2</accession>
<feature type="region of interest" description="Disordered" evidence="1">
    <location>
        <begin position="15"/>
        <end position="69"/>
    </location>
</feature>
<evidence type="ECO:0000313" key="4">
    <source>
        <dbReference type="EMBL" id="KAF4713224.1"/>
    </source>
</evidence>
<organism evidence="4 5">
    <name type="scientific">Perkinsus olseni</name>
    <name type="common">Perkinsus atlanticus</name>
    <dbReference type="NCBI Taxonomy" id="32597"/>
    <lineage>
        <taxon>Eukaryota</taxon>
        <taxon>Sar</taxon>
        <taxon>Alveolata</taxon>
        <taxon>Perkinsozoa</taxon>
        <taxon>Perkinsea</taxon>
        <taxon>Perkinsida</taxon>
        <taxon>Perkinsidae</taxon>
        <taxon>Perkinsus</taxon>
    </lineage>
</organism>
<feature type="compositionally biased region" description="Low complexity" evidence="1">
    <location>
        <begin position="58"/>
        <end position="69"/>
    </location>
</feature>
<name>A0A7J6QXV2_PEROL</name>
<dbReference type="Proteomes" id="UP000574390">
    <property type="component" value="Unassembled WGS sequence"/>
</dbReference>
<dbReference type="AlphaFoldDB" id="A0A7J6QXV2"/>
<evidence type="ECO:0008006" key="6">
    <source>
        <dbReference type="Google" id="ProtNLM"/>
    </source>
</evidence>
<evidence type="ECO:0000313" key="5">
    <source>
        <dbReference type="Proteomes" id="UP000574390"/>
    </source>
</evidence>
<dbReference type="GO" id="GO:0004190">
    <property type="term" value="F:aspartic-type endopeptidase activity"/>
    <property type="evidence" value="ECO:0007669"/>
    <property type="project" value="InterPro"/>
</dbReference>
<dbReference type="Gene3D" id="2.40.70.10">
    <property type="entry name" value="Acid Proteases"/>
    <property type="match status" value="1"/>
</dbReference>
<dbReference type="InterPro" id="IPR033121">
    <property type="entry name" value="PEPTIDASE_A1"/>
</dbReference>